<keyword evidence="12" id="KW-1185">Reference proteome</keyword>
<dbReference type="STRING" id="1328760.A0A165G9K4"/>
<dbReference type="InterPro" id="IPR036397">
    <property type="entry name" value="RNaseH_sf"/>
</dbReference>
<dbReference type="GO" id="GO:0071038">
    <property type="term" value="P:TRAMP-dependent tRNA surveillance pathway"/>
    <property type="evidence" value="ECO:0007669"/>
    <property type="project" value="TreeGrafter"/>
</dbReference>
<keyword evidence="6" id="KW-0269">Exonuclease</keyword>
<dbReference type="InParanoid" id="A0A165G9K4"/>
<dbReference type="SUPFAM" id="SSF53098">
    <property type="entry name" value="Ribonuclease H-like"/>
    <property type="match status" value="1"/>
</dbReference>
<evidence type="ECO:0000256" key="3">
    <source>
        <dbReference type="ARBA" id="ARBA00022722"/>
    </source>
</evidence>
<dbReference type="AlphaFoldDB" id="A0A165G9K4"/>
<dbReference type="GO" id="GO:0071039">
    <property type="term" value="P:nuclear polyadenylation-dependent CUT catabolic process"/>
    <property type="evidence" value="ECO:0007669"/>
    <property type="project" value="TreeGrafter"/>
</dbReference>
<dbReference type="PANTHER" id="PTHR12124">
    <property type="entry name" value="POLYMYOSITIS/SCLERODERMA AUTOANTIGEN-RELATED"/>
    <property type="match status" value="1"/>
</dbReference>
<dbReference type="Pfam" id="PF08066">
    <property type="entry name" value="PMC2NT"/>
    <property type="match status" value="1"/>
</dbReference>
<dbReference type="OMA" id="TMDIIWL"/>
<keyword evidence="7" id="KW-0539">Nucleus</keyword>
<dbReference type="Gene3D" id="1.10.150.80">
    <property type="entry name" value="HRDC domain"/>
    <property type="match status" value="1"/>
</dbReference>
<evidence type="ECO:0000259" key="10">
    <source>
        <dbReference type="PROSITE" id="PS50967"/>
    </source>
</evidence>
<feature type="region of interest" description="Disordered" evidence="9">
    <location>
        <begin position="777"/>
        <end position="817"/>
    </location>
</feature>
<dbReference type="InterPro" id="IPR049559">
    <property type="entry name" value="Rrp6p-like_exo"/>
</dbReference>
<evidence type="ECO:0000256" key="4">
    <source>
        <dbReference type="ARBA" id="ARBA00022801"/>
    </source>
</evidence>
<proteinExistence type="inferred from homology"/>
<dbReference type="GO" id="GO:0071036">
    <property type="term" value="P:nuclear polyadenylation-dependent snoRNA catabolic process"/>
    <property type="evidence" value="ECO:0007669"/>
    <property type="project" value="TreeGrafter"/>
</dbReference>
<dbReference type="GO" id="GO:0000176">
    <property type="term" value="C:nuclear exosome (RNase complex)"/>
    <property type="evidence" value="ECO:0007669"/>
    <property type="project" value="InterPro"/>
</dbReference>
<dbReference type="RefSeq" id="XP_018187463.1">
    <property type="nucleotide sequence ID" value="XM_018335266.1"/>
</dbReference>
<dbReference type="SMART" id="SM00474">
    <property type="entry name" value="35EXOc"/>
    <property type="match status" value="1"/>
</dbReference>
<dbReference type="Gene3D" id="3.30.420.10">
    <property type="entry name" value="Ribonuclease H-like superfamily/Ribonuclease H"/>
    <property type="match status" value="1"/>
</dbReference>
<dbReference type="Proteomes" id="UP000076632">
    <property type="component" value="Unassembled WGS sequence"/>
</dbReference>
<dbReference type="CDD" id="cd06147">
    <property type="entry name" value="Rrp6p_like_exo"/>
    <property type="match status" value="1"/>
</dbReference>
<reference evidence="11 12" key="1">
    <citation type="journal article" date="2016" name="Fungal Biol.">
        <title>The genome of Xylona heveae provides a window into fungal endophytism.</title>
        <authorList>
            <person name="Gazis R."/>
            <person name="Kuo A."/>
            <person name="Riley R."/>
            <person name="LaButti K."/>
            <person name="Lipzen A."/>
            <person name="Lin J."/>
            <person name="Amirebrahimi M."/>
            <person name="Hesse C.N."/>
            <person name="Spatafora J.W."/>
            <person name="Henrissat B."/>
            <person name="Hainaut M."/>
            <person name="Grigoriev I.V."/>
            <person name="Hibbett D.S."/>
        </authorList>
    </citation>
    <scope>NUCLEOTIDE SEQUENCE [LARGE SCALE GENOMIC DNA]</scope>
    <source>
        <strain evidence="11 12">TC161</strain>
    </source>
</reference>
<sequence length="817" mass="92145">MDPAQNFRSLQEQVSSALVATTRTTGQIAAEDLPFQRSLDANIASSLDEQKSRFLKLAEKLVNFAASGSEIDAPQLEDADALENNWRGVVDVIDSLLERADTCLDEYTGVIKRLSPSEQERPPTPKPKKARTGNVFRTQNIPKPQLLFENVPTNAESTAFKPLLNAKPHAIVPLEQSLTTFVNEYGLEQYKHPYEAEIKECQYPPSVYDQVEPIPYRSFEDTAATFVDTPEAVAAMLAELKNAKEIAIDLEHHDSRSYVGIVSLMQISTRDKDWVVDTLKPWRRDLQVLNEVFADPRIVKVFHGSFMDMIWLQRDLGLYVVGLFDTYHAARALGFPKQSLAYLLSKYVGFDADKQYQMADWRIRPLPEEMFNYARSDTHFLLYIYDCLRNELIEKTRRKELEQHCIQDVLQRSKDYALQRYERPIYDEINGRGPGGWYDMLVRSPAMFSKEQFAVFKAVHQWRDQVARQNDDSTNYIMPKHVLLNIAKAMPMEVPALLNVAQPISQPVRLRISELLGVIKQAKAAGANGPDMMQVLQPQQPASQGGEAPEDGKSVNTFGGETALSERKLPATPFPIKSDSSTFWGETFGSSVWQVNVTPGNVIEDLRLALPLPELTAEIFANPSDFAASRPNKEGVDPGARAEHEYIKDRKPQASEDSNIFVVKQLGGGRKRKFEDEETHVPTSGPTSDTSEADVGTQEKEEENAEEEEEEIRLPTEEDEIKRRAQEKAARKAEKKAKKKEEKELAKQQAQAAQDAEMEAEPFDYSKAESVLHANPQGKGAIDKSKRFNPYAKAANAPKGMRKVQKEKSGKSFTFRK</sequence>
<dbReference type="GO" id="GO:0000175">
    <property type="term" value="F:3'-5'-RNA exonuclease activity"/>
    <property type="evidence" value="ECO:0007669"/>
    <property type="project" value="InterPro"/>
</dbReference>
<dbReference type="InterPro" id="IPR044876">
    <property type="entry name" value="HRDC_dom_sf"/>
</dbReference>
<dbReference type="GO" id="GO:0071051">
    <property type="term" value="P:poly(A)-dependent snoRNA 3'-end processing"/>
    <property type="evidence" value="ECO:0007669"/>
    <property type="project" value="TreeGrafter"/>
</dbReference>
<dbReference type="SMART" id="SM00341">
    <property type="entry name" value="HRDC"/>
    <property type="match status" value="1"/>
</dbReference>
<dbReference type="GeneID" id="28900403"/>
<gene>
    <name evidence="11" type="ORF">L228DRAFT_269356</name>
</gene>
<dbReference type="InterPro" id="IPR010997">
    <property type="entry name" value="HRDC-like_sf"/>
</dbReference>
<organism evidence="11 12">
    <name type="scientific">Xylona heveae (strain CBS 132557 / TC161)</name>
    <dbReference type="NCBI Taxonomy" id="1328760"/>
    <lineage>
        <taxon>Eukaryota</taxon>
        <taxon>Fungi</taxon>
        <taxon>Dikarya</taxon>
        <taxon>Ascomycota</taxon>
        <taxon>Pezizomycotina</taxon>
        <taxon>Xylonomycetes</taxon>
        <taxon>Xylonales</taxon>
        <taxon>Xylonaceae</taxon>
        <taxon>Xylona</taxon>
    </lineage>
</organism>
<evidence type="ECO:0000256" key="8">
    <source>
        <dbReference type="ARBA" id="ARBA00043957"/>
    </source>
</evidence>
<evidence type="ECO:0000313" key="11">
    <source>
        <dbReference type="EMBL" id="KZF21908.1"/>
    </source>
</evidence>
<feature type="compositionally biased region" description="Acidic residues" evidence="9">
    <location>
        <begin position="700"/>
        <end position="711"/>
    </location>
</feature>
<evidence type="ECO:0000256" key="6">
    <source>
        <dbReference type="ARBA" id="ARBA00022839"/>
    </source>
</evidence>
<dbReference type="FunFam" id="1.10.150.80:FF:000001">
    <property type="entry name" value="Putative exosome component 10"/>
    <property type="match status" value="1"/>
</dbReference>
<comment type="similarity">
    <text evidence="8">Belongs to the exosome component 10/RRP6 family.</text>
</comment>
<feature type="compositionally biased region" description="Basic and acidic residues" evidence="9">
    <location>
        <begin position="712"/>
        <end position="732"/>
    </location>
</feature>
<dbReference type="Pfam" id="PF01612">
    <property type="entry name" value="DNA_pol_A_exo1"/>
    <property type="match status" value="1"/>
</dbReference>
<dbReference type="PROSITE" id="PS50967">
    <property type="entry name" value="HRDC"/>
    <property type="match status" value="1"/>
</dbReference>
<dbReference type="InterPro" id="IPR012588">
    <property type="entry name" value="Exosome-assoc_fac_Rrp6_N"/>
</dbReference>
<evidence type="ECO:0000256" key="7">
    <source>
        <dbReference type="ARBA" id="ARBA00023242"/>
    </source>
</evidence>
<dbReference type="GO" id="GO:0005730">
    <property type="term" value="C:nucleolus"/>
    <property type="evidence" value="ECO:0007669"/>
    <property type="project" value="TreeGrafter"/>
</dbReference>
<dbReference type="GO" id="GO:0071037">
    <property type="term" value="P:nuclear polyadenylation-dependent snRNA catabolic process"/>
    <property type="evidence" value="ECO:0007669"/>
    <property type="project" value="TreeGrafter"/>
</dbReference>
<feature type="region of interest" description="Disordered" evidence="9">
    <location>
        <begin position="667"/>
        <end position="762"/>
    </location>
</feature>
<keyword evidence="2" id="KW-0698">rRNA processing</keyword>
<protein>
    <recommendedName>
        <fullName evidence="10">HRDC domain-containing protein</fullName>
    </recommendedName>
</protein>
<dbReference type="GO" id="GO:0000467">
    <property type="term" value="P:exonucleolytic trimming to generate mature 3'-end of 5.8S rRNA from tricistronic rRNA transcript (SSU-rRNA, 5.8S rRNA, LSU-rRNA)"/>
    <property type="evidence" value="ECO:0007669"/>
    <property type="project" value="InterPro"/>
</dbReference>
<dbReference type="GO" id="GO:0071040">
    <property type="term" value="P:nuclear polyadenylation-dependent antisense transcript catabolic process"/>
    <property type="evidence" value="ECO:0007669"/>
    <property type="project" value="TreeGrafter"/>
</dbReference>
<dbReference type="InterPro" id="IPR045092">
    <property type="entry name" value="Rrp6-like"/>
</dbReference>
<dbReference type="Pfam" id="PF00570">
    <property type="entry name" value="HRDC"/>
    <property type="match status" value="1"/>
</dbReference>
<dbReference type="GO" id="GO:0000166">
    <property type="term" value="F:nucleotide binding"/>
    <property type="evidence" value="ECO:0007669"/>
    <property type="project" value="InterPro"/>
</dbReference>
<evidence type="ECO:0000256" key="9">
    <source>
        <dbReference type="SAM" id="MobiDB-lite"/>
    </source>
</evidence>
<dbReference type="InterPro" id="IPR012337">
    <property type="entry name" value="RNaseH-like_sf"/>
</dbReference>
<keyword evidence="4" id="KW-0378">Hydrolase</keyword>
<dbReference type="SUPFAM" id="SSF47819">
    <property type="entry name" value="HRDC-like"/>
    <property type="match status" value="1"/>
</dbReference>
<evidence type="ECO:0000256" key="1">
    <source>
        <dbReference type="ARBA" id="ARBA00004123"/>
    </source>
</evidence>
<feature type="region of interest" description="Disordered" evidence="9">
    <location>
        <begin position="538"/>
        <end position="558"/>
    </location>
</feature>
<feature type="compositionally biased region" description="Polar residues" evidence="9">
    <location>
        <begin position="681"/>
        <end position="690"/>
    </location>
</feature>
<evidence type="ECO:0000256" key="2">
    <source>
        <dbReference type="ARBA" id="ARBA00022552"/>
    </source>
</evidence>
<evidence type="ECO:0000256" key="5">
    <source>
        <dbReference type="ARBA" id="ARBA00022835"/>
    </source>
</evidence>
<evidence type="ECO:0000313" key="12">
    <source>
        <dbReference type="Proteomes" id="UP000076632"/>
    </source>
</evidence>
<dbReference type="OrthoDB" id="2250022at2759"/>
<dbReference type="GO" id="GO:0003727">
    <property type="term" value="F:single-stranded RNA binding"/>
    <property type="evidence" value="ECO:0007669"/>
    <property type="project" value="TreeGrafter"/>
</dbReference>
<keyword evidence="5" id="KW-0271">Exosome</keyword>
<comment type="subcellular location">
    <subcellularLocation>
        <location evidence="1">Nucleus</location>
    </subcellularLocation>
</comment>
<dbReference type="FunFam" id="3.30.420.10:FF:000059">
    <property type="entry name" value="Exosome complex exonuclease Rrp6"/>
    <property type="match status" value="1"/>
</dbReference>
<dbReference type="InterPro" id="IPR002562">
    <property type="entry name" value="3'-5'_exonuclease_dom"/>
</dbReference>
<accession>A0A165G9K4</accession>
<dbReference type="GO" id="GO:0071035">
    <property type="term" value="P:nuclear polyadenylation-dependent rRNA catabolic process"/>
    <property type="evidence" value="ECO:0007669"/>
    <property type="project" value="TreeGrafter"/>
</dbReference>
<dbReference type="EMBL" id="KV407460">
    <property type="protein sequence ID" value="KZF21908.1"/>
    <property type="molecule type" value="Genomic_DNA"/>
</dbReference>
<name>A0A165G9K4_XYLHT</name>
<feature type="domain" description="HRDC" evidence="10">
    <location>
        <begin position="449"/>
        <end position="529"/>
    </location>
</feature>
<dbReference type="InterPro" id="IPR002121">
    <property type="entry name" value="HRDC_dom"/>
</dbReference>
<keyword evidence="3" id="KW-0540">Nuclease</keyword>
<dbReference type="PANTHER" id="PTHR12124:SF47">
    <property type="entry name" value="EXOSOME COMPONENT 10"/>
    <property type="match status" value="1"/>
</dbReference>
<dbReference type="GO" id="GO:0071044">
    <property type="term" value="P:histone mRNA catabolic process"/>
    <property type="evidence" value="ECO:0007669"/>
    <property type="project" value="TreeGrafter"/>
</dbReference>
<dbReference type="FunCoup" id="A0A165G9K4">
    <property type="interactions" value="946"/>
</dbReference>